<evidence type="ECO:0000313" key="5">
    <source>
        <dbReference type="EMBL" id="AZF70965.1"/>
    </source>
</evidence>
<evidence type="ECO:0000313" key="11">
    <source>
        <dbReference type="Proteomes" id="UP000033085"/>
    </source>
</evidence>
<dbReference type="KEGG" id="ssoa:SULA_1606"/>
<evidence type="ECO:0000313" key="13">
    <source>
        <dbReference type="Proteomes" id="UP000267993"/>
    </source>
</evidence>
<dbReference type="Proteomes" id="UP000033057">
    <property type="component" value="Chromosome"/>
</dbReference>
<evidence type="ECO:0000313" key="18">
    <source>
        <dbReference type="Proteomes" id="UP000282269"/>
    </source>
</evidence>
<dbReference type="KEGG" id="ssol:SULB_1607"/>
<dbReference type="EMBL" id="CP033237">
    <property type="protein sequence ID" value="AZF73585.1"/>
    <property type="molecule type" value="Genomic_DNA"/>
</dbReference>
<evidence type="ECO:0000313" key="3">
    <source>
        <dbReference type="EMBL" id="AKA79256.1"/>
    </source>
</evidence>
<evidence type="ECO:0000313" key="4">
    <source>
        <dbReference type="EMBL" id="AZF68345.1"/>
    </source>
</evidence>
<dbReference type="Proteomes" id="UP000033106">
    <property type="component" value="Chromosome"/>
</dbReference>
<dbReference type="Proteomes" id="UP000273194">
    <property type="component" value="Chromosome"/>
</dbReference>
<reference evidence="13 14" key="2">
    <citation type="journal article" date="2018" name="Proc. Natl. Acad. Sci. U.S.A.">
        <title>Nonmutational mechanism of inheritance in the Archaeon Sulfolobus solfataricus.</title>
        <authorList>
            <person name="Payne S."/>
            <person name="McCarthy S."/>
            <person name="Johnson T."/>
            <person name="North E."/>
            <person name="Blum P."/>
        </authorList>
    </citation>
    <scope>NUCLEOTIDE SEQUENCE [LARGE SCALE GENOMIC DNA]</scope>
    <source>
        <strain evidence="5 13">SARC-H</strain>
        <strain evidence="6 16">SARC-I</strain>
        <strain evidence="8 17">SARC-N</strain>
        <strain evidence="9 18">SARC-O</strain>
        <strain evidence="4 14">SULG</strain>
        <strain evidence="7 15">SULM</strain>
    </source>
</reference>
<dbReference type="Proteomes" id="UP000273443">
    <property type="component" value="Chromosome"/>
</dbReference>
<dbReference type="Proteomes" id="UP000267993">
    <property type="component" value="Chromosome"/>
</dbReference>
<evidence type="ECO:0000313" key="1">
    <source>
        <dbReference type="EMBL" id="AKA73865.1"/>
    </source>
</evidence>
<dbReference type="Proteomes" id="UP000275843">
    <property type="component" value="Chromosome"/>
</dbReference>
<dbReference type="Proteomes" id="UP000033085">
    <property type="component" value="Chromosome"/>
</dbReference>
<dbReference type="EMBL" id="CP011057">
    <property type="protein sequence ID" value="AKA79256.1"/>
    <property type="molecule type" value="Genomic_DNA"/>
</dbReference>
<dbReference type="EMBL" id="CP033239">
    <property type="protein sequence ID" value="AZF78819.1"/>
    <property type="molecule type" value="Genomic_DNA"/>
</dbReference>
<evidence type="ECO:0000313" key="14">
    <source>
        <dbReference type="Proteomes" id="UP000273194"/>
    </source>
</evidence>
<evidence type="ECO:0000313" key="16">
    <source>
        <dbReference type="Proteomes" id="UP000275843"/>
    </source>
</evidence>
<dbReference type="EMBL" id="CP011055">
    <property type="protein sequence ID" value="AKA73865.1"/>
    <property type="molecule type" value="Genomic_DNA"/>
</dbReference>
<evidence type="ECO:0000313" key="17">
    <source>
        <dbReference type="Proteomes" id="UP000278715"/>
    </source>
</evidence>
<evidence type="ECO:0000313" key="9">
    <source>
        <dbReference type="EMBL" id="AZF81423.1"/>
    </source>
</evidence>
<organism evidence="1 11">
    <name type="scientific">Saccharolobus solfataricus</name>
    <name type="common">Sulfolobus solfataricus</name>
    <dbReference type="NCBI Taxonomy" id="2287"/>
    <lineage>
        <taxon>Archaea</taxon>
        <taxon>Thermoproteota</taxon>
        <taxon>Thermoprotei</taxon>
        <taxon>Sulfolobales</taxon>
        <taxon>Sulfolobaceae</taxon>
        <taxon>Saccharolobus</taxon>
    </lineage>
</organism>
<proteinExistence type="predicted"/>
<evidence type="ECO:0000313" key="15">
    <source>
        <dbReference type="Proteomes" id="UP000273443"/>
    </source>
</evidence>
<gene>
    <name evidence="3" type="ORF">SULA_1606</name>
    <name evidence="1" type="ORF">SULB_1607</name>
    <name evidence="2" type="ORF">SULC_1605</name>
    <name evidence="4" type="ORF">SULG_08035</name>
    <name evidence="5" type="ORF">SULH_08035</name>
    <name evidence="6" type="ORF">SULI_08035</name>
    <name evidence="7" type="ORF">SULM_08035</name>
    <name evidence="8" type="ORF">SULN_08035</name>
    <name evidence="9" type="ORF">SULO_08045</name>
</gene>
<protein>
    <submittedName>
        <fullName evidence="1">Uncharacterized protein</fullName>
    </submittedName>
</protein>
<evidence type="ECO:0000313" key="12">
    <source>
        <dbReference type="Proteomes" id="UP000033106"/>
    </source>
</evidence>
<name>A0A0E3MDM3_SACSO</name>
<dbReference type="EMBL" id="CP033235">
    <property type="protein sequence ID" value="AZF68345.1"/>
    <property type="molecule type" value="Genomic_DNA"/>
</dbReference>
<dbReference type="EMBL" id="CP033236">
    <property type="protein sequence ID" value="AZF70965.1"/>
    <property type="molecule type" value="Genomic_DNA"/>
</dbReference>
<accession>A0A0E3MDM3</accession>
<evidence type="ECO:0000313" key="10">
    <source>
        <dbReference type="Proteomes" id="UP000033057"/>
    </source>
</evidence>
<evidence type="ECO:0000313" key="8">
    <source>
        <dbReference type="EMBL" id="AZF78819.1"/>
    </source>
</evidence>
<dbReference type="PATRIC" id="fig|2287.6.peg.1658"/>
<evidence type="ECO:0000313" key="2">
    <source>
        <dbReference type="EMBL" id="AKA76563.1"/>
    </source>
</evidence>
<dbReference type="Proteomes" id="UP000278715">
    <property type="component" value="Chromosome"/>
</dbReference>
<dbReference type="EMBL" id="CP033240">
    <property type="protein sequence ID" value="AZF81423.1"/>
    <property type="molecule type" value="Genomic_DNA"/>
</dbReference>
<dbReference type="KEGG" id="ssof:SULC_1605"/>
<dbReference type="EMBL" id="CP033238">
    <property type="protein sequence ID" value="AZF76209.1"/>
    <property type="molecule type" value="Genomic_DNA"/>
</dbReference>
<evidence type="ECO:0000313" key="7">
    <source>
        <dbReference type="EMBL" id="AZF76209.1"/>
    </source>
</evidence>
<evidence type="ECO:0000313" key="6">
    <source>
        <dbReference type="EMBL" id="AZF73585.1"/>
    </source>
</evidence>
<dbReference type="GeneID" id="38468225"/>
<dbReference type="RefSeq" id="WP_009992240.1">
    <property type="nucleotide sequence ID" value="NZ_CP011055.2"/>
</dbReference>
<sequence>MSEKEIIDKIFARFEEFINSNDLMLVNIEELKVVWAVRDPDGKTLKGFLRIGKKHIPFYASFKKTELTLWIPSIGHIFYPDKVVKNFLEEDEKK</sequence>
<reference evidence="1" key="3">
    <citation type="submission" date="2018-10" db="EMBL/GenBank/DDBJ databases">
        <authorList>
            <person name="McCarthy S."/>
            <person name="Gradnigo J."/>
            <person name="Johnson T."/>
            <person name="Payne S."/>
            <person name="Lipzen A."/>
            <person name="Schackwitz W."/>
            <person name="Martin J."/>
            <person name="Moriyama E."/>
            <person name="Blum P."/>
        </authorList>
    </citation>
    <scope>NUCLEOTIDE SEQUENCE</scope>
    <source>
        <strain evidence="1">SARC-B</strain>
        <strain evidence="2">SARC-C</strain>
        <strain evidence="3">SULA</strain>
    </source>
</reference>
<dbReference type="AlphaFoldDB" id="A0A0E3MDM3"/>
<dbReference type="Proteomes" id="UP000282269">
    <property type="component" value="Chromosome"/>
</dbReference>
<reference evidence="10 11" key="1">
    <citation type="journal article" date="2015" name="Genome Announc.">
        <title>Complete Genome Sequence of Sulfolobus solfataricus Strain 98/2 and Evolved Derivatives.</title>
        <authorList>
            <person name="McCarthy S."/>
            <person name="Gradnigo J."/>
            <person name="Johnson T."/>
            <person name="Payne S."/>
            <person name="Lipzen A."/>
            <person name="Martin J."/>
            <person name="Schackwitz W."/>
            <person name="Moriyama E."/>
            <person name="Blum P."/>
        </authorList>
    </citation>
    <scope>NUCLEOTIDE SEQUENCE [LARGE SCALE GENOMIC DNA]</scope>
    <source>
        <strain evidence="10">98/2 SULC</strain>
        <strain evidence="1">SARC-B</strain>
        <strain evidence="2">SARC-C</strain>
        <strain evidence="3 12">SULA</strain>
        <strain evidence="11">SULB</strain>
    </source>
</reference>
<dbReference type="EMBL" id="CP011056">
    <property type="protein sequence ID" value="AKA76563.1"/>
    <property type="molecule type" value="Genomic_DNA"/>
</dbReference>